<dbReference type="InterPro" id="IPR036663">
    <property type="entry name" value="Fumarylacetoacetase_C_sf"/>
</dbReference>
<dbReference type="Gene3D" id="3.90.850.10">
    <property type="entry name" value="Fumarylacetoacetase-like, C-terminal domain"/>
    <property type="match status" value="1"/>
</dbReference>
<dbReference type="RefSeq" id="WP_171189419.1">
    <property type="nucleotide sequence ID" value="NZ_WTPX01000161.1"/>
</dbReference>
<gene>
    <name evidence="4" type="primary">yisK</name>
    <name evidence="4" type="ORF">LzC2_36130</name>
</gene>
<sequence>MKLATLSTESGPRAVAVADDGRFVDLNAVDESLPTSVRALLALDDGLSRAAAALATGVAGRRFVAGTVLAPIPDPGKVLCIGLNYRDHAEETNSPIPSEPVVFGKFGNTIRGPEATVTLPKVSEQVDFEAELVVVIGRTGKHVSEADAMSHVAGYMNGNDVSARDWQKGRPGGQWLLGKTPDGFAPTGPYLVTAGGVEDGGAGDPHDWPVKLTLNGAVMQDGCTADFLFNLPQIIAHLTKIMTLEPGDLIFTGTPAGVGAARKPPVWITDGATTEVTIGPLGTLRTRFVAEK</sequence>
<evidence type="ECO:0000313" key="4">
    <source>
        <dbReference type="EMBL" id="NNJ27508.1"/>
    </source>
</evidence>
<keyword evidence="5" id="KW-1185">Reference proteome</keyword>
<evidence type="ECO:0000313" key="5">
    <source>
        <dbReference type="Proteomes" id="UP000609651"/>
    </source>
</evidence>
<name>A0ABX1VHA4_9PLAN</name>
<keyword evidence="2" id="KW-0479">Metal-binding</keyword>
<proteinExistence type="inferred from homology"/>
<organism evidence="4 5">
    <name type="scientific">Alienimonas chondri</name>
    <dbReference type="NCBI Taxonomy" id="2681879"/>
    <lineage>
        <taxon>Bacteria</taxon>
        <taxon>Pseudomonadati</taxon>
        <taxon>Planctomycetota</taxon>
        <taxon>Planctomycetia</taxon>
        <taxon>Planctomycetales</taxon>
        <taxon>Planctomycetaceae</taxon>
        <taxon>Alienimonas</taxon>
    </lineage>
</organism>
<feature type="domain" description="Fumarylacetoacetase-like C-terminal" evidence="3">
    <location>
        <begin position="77"/>
        <end position="288"/>
    </location>
</feature>
<dbReference type="PANTHER" id="PTHR42796">
    <property type="entry name" value="FUMARYLACETOACETATE HYDROLASE DOMAIN-CONTAINING PROTEIN 2A-RELATED"/>
    <property type="match status" value="1"/>
</dbReference>
<accession>A0ABX1VHA4</accession>
<evidence type="ECO:0000259" key="3">
    <source>
        <dbReference type="Pfam" id="PF01557"/>
    </source>
</evidence>
<dbReference type="PANTHER" id="PTHR42796:SF4">
    <property type="entry name" value="FUMARYLACETOACETATE HYDROLASE DOMAIN-CONTAINING PROTEIN 2A"/>
    <property type="match status" value="1"/>
</dbReference>
<dbReference type="SUPFAM" id="SSF56529">
    <property type="entry name" value="FAH"/>
    <property type="match status" value="1"/>
</dbReference>
<dbReference type="Pfam" id="PF01557">
    <property type="entry name" value="FAA_hydrolase"/>
    <property type="match status" value="1"/>
</dbReference>
<evidence type="ECO:0000256" key="1">
    <source>
        <dbReference type="ARBA" id="ARBA00010211"/>
    </source>
</evidence>
<dbReference type="InterPro" id="IPR011234">
    <property type="entry name" value="Fumarylacetoacetase-like_C"/>
</dbReference>
<evidence type="ECO:0000256" key="2">
    <source>
        <dbReference type="ARBA" id="ARBA00022723"/>
    </source>
</evidence>
<comment type="caution">
    <text evidence="4">The sequence shown here is derived from an EMBL/GenBank/DDBJ whole genome shotgun (WGS) entry which is preliminary data.</text>
</comment>
<dbReference type="Proteomes" id="UP000609651">
    <property type="component" value="Unassembled WGS sequence"/>
</dbReference>
<protein>
    <recommendedName>
        <fullName evidence="3">Fumarylacetoacetase-like C-terminal domain-containing protein</fullName>
    </recommendedName>
</protein>
<comment type="similarity">
    <text evidence="1">Belongs to the FAH family.</text>
</comment>
<dbReference type="EMBL" id="WTPX01000161">
    <property type="protein sequence ID" value="NNJ27508.1"/>
    <property type="molecule type" value="Genomic_DNA"/>
</dbReference>
<dbReference type="InterPro" id="IPR051121">
    <property type="entry name" value="FAH"/>
</dbReference>
<reference evidence="4 5" key="1">
    <citation type="journal article" date="2020" name="Syst. Appl. Microbiol.">
        <title>Alienimonas chondri sp. nov., a novel planctomycete isolated from the biofilm of the red alga Chondrus crispus.</title>
        <authorList>
            <person name="Vitorino I."/>
            <person name="Albuquerque L."/>
            <person name="Wiegand S."/>
            <person name="Kallscheuer N."/>
            <person name="da Costa M.S."/>
            <person name="Lobo-da-Cunha A."/>
            <person name="Jogler C."/>
            <person name="Lage O.M."/>
        </authorList>
    </citation>
    <scope>NUCLEOTIDE SEQUENCE [LARGE SCALE GENOMIC DNA]</scope>
    <source>
        <strain evidence="4 5">LzC2</strain>
    </source>
</reference>